<evidence type="ECO:0000313" key="5">
    <source>
        <dbReference type="EMBL" id="MFM0637534.1"/>
    </source>
</evidence>
<accession>A0ABW9DS89</accession>
<dbReference type="SUPFAM" id="SSF53223">
    <property type="entry name" value="Aminoacid dehydrogenase-like, N-terminal domain"/>
    <property type="match status" value="1"/>
</dbReference>
<evidence type="ECO:0000313" key="6">
    <source>
        <dbReference type="Proteomes" id="UP001629432"/>
    </source>
</evidence>
<sequence length="264" mass="27387">MLENLSGKTRLFPIIGDPIVFVESPQRLTRGFAARDHNGICIPMQVPDGALEVVMQGLTSTPNVDGLLVTMPHKFTAFTYCATSSETARLLGGVSVMRRNPDGTWHGGMLDGLAFVKAQIDEGARPDGARVLLVGAGAAGSAIAIALLEAGVRELIIHDANESRVAQLMGIVADLGRGRVTAGPADPTGCDMVCNATSMGMAAGNPLPVAANLLTSSMFVGDVIAGHGVTPFLRAAQAAGCKTANGVQMVEAVQEMMLDFMLGK</sequence>
<dbReference type="Proteomes" id="UP001629432">
    <property type="component" value="Unassembled WGS sequence"/>
</dbReference>
<keyword evidence="3" id="KW-0057">Aromatic amino acid biosynthesis</keyword>
<dbReference type="RefSeq" id="WP_408229314.1">
    <property type="nucleotide sequence ID" value="NZ_JAQQCF010000009.1"/>
</dbReference>
<evidence type="ECO:0000256" key="3">
    <source>
        <dbReference type="ARBA" id="ARBA00023141"/>
    </source>
</evidence>
<feature type="domain" description="Shikimate dehydrogenase substrate binding N-terminal" evidence="4">
    <location>
        <begin position="14"/>
        <end position="94"/>
    </location>
</feature>
<dbReference type="InterPro" id="IPR022893">
    <property type="entry name" value="Shikimate_DH_fam"/>
</dbReference>
<keyword evidence="6" id="KW-1185">Reference proteome</keyword>
<dbReference type="PANTHER" id="PTHR21089">
    <property type="entry name" value="SHIKIMATE DEHYDROGENASE"/>
    <property type="match status" value="1"/>
</dbReference>
<comment type="pathway">
    <text evidence="1">Metabolic intermediate biosynthesis; chorismate biosynthesis; chorismate from D-erythrose 4-phosphate and phosphoenolpyruvate: step 4/7.</text>
</comment>
<evidence type="ECO:0000256" key="1">
    <source>
        <dbReference type="ARBA" id="ARBA00004871"/>
    </source>
</evidence>
<dbReference type="InterPro" id="IPR013708">
    <property type="entry name" value="Shikimate_DH-bd_N"/>
</dbReference>
<gene>
    <name evidence="5" type="ORF">PQQ63_12605</name>
</gene>
<keyword evidence="2" id="KW-0560">Oxidoreductase</keyword>
<evidence type="ECO:0000259" key="4">
    <source>
        <dbReference type="Pfam" id="PF08501"/>
    </source>
</evidence>
<dbReference type="EMBL" id="JAQQCF010000009">
    <property type="protein sequence ID" value="MFM0637534.1"/>
    <property type="molecule type" value="Genomic_DNA"/>
</dbReference>
<keyword evidence="3" id="KW-0028">Amino-acid biosynthesis</keyword>
<organism evidence="5 6">
    <name type="scientific">Paraburkholderia metrosideri</name>
    <dbReference type="NCBI Taxonomy" id="580937"/>
    <lineage>
        <taxon>Bacteria</taxon>
        <taxon>Pseudomonadati</taxon>
        <taxon>Pseudomonadota</taxon>
        <taxon>Betaproteobacteria</taxon>
        <taxon>Burkholderiales</taxon>
        <taxon>Burkholderiaceae</taxon>
        <taxon>Paraburkholderia</taxon>
    </lineage>
</organism>
<dbReference type="Gene3D" id="3.40.50.10860">
    <property type="entry name" value="Leucine Dehydrogenase, chain A, domain 1"/>
    <property type="match status" value="1"/>
</dbReference>
<dbReference type="Gene3D" id="3.40.50.720">
    <property type="entry name" value="NAD(P)-binding Rossmann-like Domain"/>
    <property type="match status" value="1"/>
</dbReference>
<dbReference type="InterPro" id="IPR036291">
    <property type="entry name" value="NAD(P)-bd_dom_sf"/>
</dbReference>
<dbReference type="PANTHER" id="PTHR21089:SF1">
    <property type="entry name" value="BIFUNCTIONAL 3-DEHYDROQUINATE DEHYDRATASE_SHIKIMATE DEHYDROGENASE, CHLOROPLASTIC"/>
    <property type="match status" value="1"/>
</dbReference>
<dbReference type="InterPro" id="IPR046346">
    <property type="entry name" value="Aminoacid_DH-like_N_sf"/>
</dbReference>
<name>A0ABW9DS89_9BURK</name>
<evidence type="ECO:0000256" key="2">
    <source>
        <dbReference type="ARBA" id="ARBA00023002"/>
    </source>
</evidence>
<proteinExistence type="predicted"/>
<dbReference type="SUPFAM" id="SSF51735">
    <property type="entry name" value="NAD(P)-binding Rossmann-fold domains"/>
    <property type="match status" value="1"/>
</dbReference>
<reference evidence="5 6" key="1">
    <citation type="journal article" date="2024" name="Chem. Sci.">
        <title>Discovery of megapolipeptins by genome mining of a Burkholderiales bacteria collection.</title>
        <authorList>
            <person name="Paulo B.S."/>
            <person name="Recchia M.J.J."/>
            <person name="Lee S."/>
            <person name="Fergusson C.H."/>
            <person name="Romanowski S.B."/>
            <person name="Hernandez A."/>
            <person name="Krull N."/>
            <person name="Liu D.Y."/>
            <person name="Cavanagh H."/>
            <person name="Bos A."/>
            <person name="Gray C.A."/>
            <person name="Murphy B.T."/>
            <person name="Linington R.G."/>
            <person name="Eustaquio A.S."/>
        </authorList>
    </citation>
    <scope>NUCLEOTIDE SEQUENCE [LARGE SCALE GENOMIC DNA]</scope>
    <source>
        <strain evidence="5 6">RL17-338-BIC-A</strain>
    </source>
</reference>
<protein>
    <submittedName>
        <fullName evidence="5">Shikimate dehydrogenase</fullName>
    </submittedName>
</protein>
<dbReference type="Pfam" id="PF08501">
    <property type="entry name" value="Shikimate_dh_N"/>
    <property type="match status" value="1"/>
</dbReference>
<comment type="caution">
    <text evidence="5">The sequence shown here is derived from an EMBL/GenBank/DDBJ whole genome shotgun (WGS) entry which is preliminary data.</text>
</comment>